<keyword evidence="2 4" id="KW-0689">Ribosomal protein</keyword>
<feature type="domain" description="Large ribosomal subunit protein uL11 N-terminal" evidence="7">
    <location>
        <begin position="8"/>
        <end position="62"/>
    </location>
</feature>
<evidence type="ECO:0000313" key="8">
    <source>
        <dbReference type="EMBL" id="OIR14423.1"/>
    </source>
</evidence>
<dbReference type="Gene3D" id="3.30.1550.10">
    <property type="entry name" value="Ribosomal protein L11/L12, N-terminal domain"/>
    <property type="match status" value="1"/>
</dbReference>
<dbReference type="SUPFAM" id="SSF54747">
    <property type="entry name" value="Ribosomal L11/L12e N-terminal domain"/>
    <property type="match status" value="1"/>
</dbReference>
<dbReference type="PANTHER" id="PTHR11661:SF1">
    <property type="entry name" value="LARGE RIBOSOMAL SUBUNIT PROTEIN UL11M"/>
    <property type="match status" value="1"/>
</dbReference>
<dbReference type="SUPFAM" id="SSF46906">
    <property type="entry name" value="Ribosomal protein L11, C-terminal domain"/>
    <property type="match status" value="1"/>
</dbReference>
<dbReference type="SMART" id="SM00649">
    <property type="entry name" value="RL11"/>
    <property type="match status" value="1"/>
</dbReference>
<dbReference type="AlphaFoldDB" id="A0A1J5T0X8"/>
<sequence length="156" mass="15912">MGNVVDAVVQAGKANAGPPLGPALGPSGVNVKEVIEEINKVTASMEGMQVPVKVFVEDDKTFKLEIGTPPTSSLIKMVLGIEKGSGEAGTVVAADITIEQAITVAKQKTSGLSGADLRAQASEVLGVAKSMGLSAEGKDPKDVQAAMKAGEYSDKF</sequence>
<keyword evidence="3 4" id="KW-0687">Ribonucleoprotein</keyword>
<keyword evidence="4" id="KW-0694">RNA-binding</keyword>
<comment type="similarity">
    <text evidence="1 4 5">Belongs to the universal ribosomal protein uL11 family.</text>
</comment>
<proteinExistence type="inferred from homology"/>
<comment type="function">
    <text evidence="4">Forms part of the ribosomal stalk which helps the ribosome interact with GTP-bound translation factors.</text>
</comment>
<accession>A0A1J5T0X8</accession>
<dbReference type="InterPro" id="IPR020783">
    <property type="entry name" value="Ribosomal_uL11_C"/>
</dbReference>
<dbReference type="Pfam" id="PF03946">
    <property type="entry name" value="Ribosomal_L11_N"/>
    <property type="match status" value="1"/>
</dbReference>
<protein>
    <recommendedName>
        <fullName evidence="4">Large ribosomal subunit protein uL11</fullName>
    </recommendedName>
</protein>
<dbReference type="InterPro" id="IPR000911">
    <property type="entry name" value="Ribosomal_uL11"/>
</dbReference>
<dbReference type="Gene3D" id="1.10.10.250">
    <property type="entry name" value="Ribosomal protein L11, C-terminal domain"/>
    <property type="match status" value="1"/>
</dbReference>
<comment type="subunit">
    <text evidence="4">Part of the ribosomal stalk of the 50S ribosomal subunit. Interacts with L10 and the large rRNA to form the base of the stalk. L10 forms an elongated spine to which L12 dimers bind in a sequential fashion forming a multimeric L10(L12)X complex.</text>
</comment>
<dbReference type="Proteomes" id="UP000183815">
    <property type="component" value="Unassembled WGS sequence"/>
</dbReference>
<dbReference type="CDD" id="cd00349">
    <property type="entry name" value="Ribosomal_L11"/>
    <property type="match status" value="1"/>
</dbReference>
<dbReference type="HAMAP" id="MF_00736">
    <property type="entry name" value="Ribosomal_uL11"/>
    <property type="match status" value="1"/>
</dbReference>
<dbReference type="InterPro" id="IPR020784">
    <property type="entry name" value="Ribosomal_uL11_N"/>
</dbReference>
<dbReference type="NCBIfam" id="NF002232">
    <property type="entry name" value="PRK01143.1"/>
    <property type="match status" value="1"/>
</dbReference>
<dbReference type="GO" id="GO:0015934">
    <property type="term" value="C:large ribosomal subunit"/>
    <property type="evidence" value="ECO:0007669"/>
    <property type="project" value="TreeGrafter"/>
</dbReference>
<evidence type="ECO:0000256" key="2">
    <source>
        <dbReference type="ARBA" id="ARBA00022980"/>
    </source>
</evidence>
<evidence type="ECO:0000259" key="7">
    <source>
        <dbReference type="Pfam" id="PF03946"/>
    </source>
</evidence>
<gene>
    <name evidence="4" type="primary">rpl11</name>
    <name evidence="8" type="ORF">BEU04_03095</name>
</gene>
<keyword evidence="4" id="KW-0699">rRNA-binding</keyword>
<evidence type="ECO:0000256" key="3">
    <source>
        <dbReference type="ARBA" id="ARBA00023274"/>
    </source>
</evidence>
<reference evidence="8 9" key="1">
    <citation type="submission" date="2016-08" db="EMBL/GenBank/DDBJ databases">
        <title>New Insights into Marine Group III Euryarchaeota, from dark to light.</title>
        <authorList>
            <person name="Haro-Moreno J.M."/>
            <person name="Rodriguez-Valera F."/>
            <person name="Lopez-Garcia P."/>
            <person name="Moreira D."/>
            <person name="Martin-Cuadrado A.B."/>
        </authorList>
    </citation>
    <scope>NUCLEOTIDE SEQUENCE [LARGE SCALE GENOMIC DNA]</scope>
    <source>
        <strain evidence="8">CG-Bathy1</strain>
    </source>
</reference>
<dbReference type="PANTHER" id="PTHR11661">
    <property type="entry name" value="60S RIBOSOMAL PROTEIN L12"/>
    <property type="match status" value="1"/>
</dbReference>
<dbReference type="GO" id="GO:0070180">
    <property type="term" value="F:large ribosomal subunit rRNA binding"/>
    <property type="evidence" value="ECO:0007669"/>
    <property type="project" value="UniProtKB-UniRule"/>
</dbReference>
<dbReference type="InterPro" id="IPR036796">
    <property type="entry name" value="Ribosomal_uL11_N_sf"/>
</dbReference>
<name>A0A1J5T0X8_9ARCH</name>
<dbReference type="GO" id="GO:0006412">
    <property type="term" value="P:translation"/>
    <property type="evidence" value="ECO:0007669"/>
    <property type="project" value="UniProtKB-UniRule"/>
</dbReference>
<evidence type="ECO:0000259" key="6">
    <source>
        <dbReference type="Pfam" id="PF00298"/>
    </source>
</evidence>
<dbReference type="EMBL" id="MIYU01000019">
    <property type="protein sequence ID" value="OIR14423.1"/>
    <property type="molecule type" value="Genomic_DNA"/>
</dbReference>
<comment type="caution">
    <text evidence="8">The sequence shown here is derived from an EMBL/GenBank/DDBJ whole genome shotgun (WGS) entry which is preliminary data.</text>
</comment>
<dbReference type="Pfam" id="PF00298">
    <property type="entry name" value="Ribosomal_L11"/>
    <property type="match status" value="1"/>
</dbReference>
<evidence type="ECO:0000313" key="9">
    <source>
        <dbReference type="Proteomes" id="UP000183815"/>
    </source>
</evidence>
<evidence type="ECO:0000256" key="5">
    <source>
        <dbReference type="RuleBase" id="RU003978"/>
    </source>
</evidence>
<dbReference type="GO" id="GO:0003735">
    <property type="term" value="F:structural constituent of ribosome"/>
    <property type="evidence" value="ECO:0007669"/>
    <property type="project" value="InterPro"/>
</dbReference>
<organism evidence="8 9">
    <name type="scientific">Marine Group III euryarchaeote CG-Bathy1</name>
    <dbReference type="NCBI Taxonomy" id="1889001"/>
    <lineage>
        <taxon>Archaea</taxon>
        <taxon>Methanobacteriati</taxon>
        <taxon>Thermoplasmatota</taxon>
        <taxon>Thermoplasmata</taxon>
        <taxon>Candidatus Thermoprofundales</taxon>
    </lineage>
</organism>
<feature type="domain" description="Large ribosomal subunit protein uL11 C-terminal" evidence="6">
    <location>
        <begin position="68"/>
        <end position="133"/>
    </location>
</feature>
<evidence type="ECO:0000256" key="1">
    <source>
        <dbReference type="ARBA" id="ARBA00010537"/>
    </source>
</evidence>
<dbReference type="InterPro" id="IPR036769">
    <property type="entry name" value="Ribosomal_uL11_C_sf"/>
</dbReference>
<evidence type="ECO:0000256" key="4">
    <source>
        <dbReference type="HAMAP-Rule" id="MF_00736"/>
    </source>
</evidence>